<dbReference type="PANTHER" id="PTHR13832:SF860">
    <property type="entry name" value="PROTEIN PHOSPHATASE PHPP"/>
    <property type="match status" value="1"/>
</dbReference>
<dbReference type="EMBL" id="CP000804">
    <property type="protein sequence ID" value="ABU56235.1"/>
    <property type="molecule type" value="Genomic_DNA"/>
</dbReference>
<evidence type="ECO:0000256" key="1">
    <source>
        <dbReference type="SAM" id="MobiDB-lite"/>
    </source>
</evidence>
<dbReference type="Pfam" id="PF00481">
    <property type="entry name" value="PP2C"/>
    <property type="match status" value="1"/>
</dbReference>
<feature type="compositionally biased region" description="Pro residues" evidence="1">
    <location>
        <begin position="369"/>
        <end position="380"/>
    </location>
</feature>
<feature type="compositionally biased region" description="Low complexity" evidence="1">
    <location>
        <begin position="381"/>
        <end position="394"/>
    </location>
</feature>
<feature type="region of interest" description="Disordered" evidence="1">
    <location>
        <begin position="1"/>
        <end position="25"/>
    </location>
</feature>
<keyword evidence="2" id="KW-1133">Transmembrane helix</keyword>
<feature type="compositionally biased region" description="Low complexity" evidence="1">
    <location>
        <begin position="404"/>
        <end position="449"/>
    </location>
</feature>
<organism evidence="4 5">
    <name type="scientific">Roseiflexus castenholzii (strain DSM 13941 / HLO8)</name>
    <dbReference type="NCBI Taxonomy" id="383372"/>
    <lineage>
        <taxon>Bacteria</taxon>
        <taxon>Bacillati</taxon>
        <taxon>Chloroflexota</taxon>
        <taxon>Chloroflexia</taxon>
        <taxon>Chloroflexales</taxon>
        <taxon>Roseiflexineae</taxon>
        <taxon>Roseiflexaceae</taxon>
        <taxon>Roseiflexus</taxon>
    </lineage>
</organism>
<accession>A7NFK9</accession>
<gene>
    <name evidence="4" type="ordered locus">Rcas_0099</name>
</gene>
<dbReference type="AlphaFoldDB" id="A7NFK9"/>
<dbReference type="Proteomes" id="UP000000263">
    <property type="component" value="Chromosome"/>
</dbReference>
<proteinExistence type="predicted"/>
<name>A7NFK9_ROSCS</name>
<dbReference type="STRING" id="383372.Rcas_0099"/>
<dbReference type="eggNOG" id="COG0631">
    <property type="taxonomic scope" value="Bacteria"/>
</dbReference>
<dbReference type="InterPro" id="IPR001932">
    <property type="entry name" value="PPM-type_phosphatase-like_dom"/>
</dbReference>
<feature type="compositionally biased region" description="Basic and acidic residues" evidence="1">
    <location>
        <begin position="7"/>
        <end position="20"/>
    </location>
</feature>
<feature type="compositionally biased region" description="Pro residues" evidence="1">
    <location>
        <begin position="292"/>
        <end position="304"/>
    </location>
</feature>
<evidence type="ECO:0000313" key="4">
    <source>
        <dbReference type="EMBL" id="ABU56235.1"/>
    </source>
</evidence>
<dbReference type="OrthoDB" id="152713at2"/>
<dbReference type="NCBIfam" id="NF033484">
    <property type="entry name" value="Stp1_PP2C_phos"/>
    <property type="match status" value="1"/>
</dbReference>
<keyword evidence="2" id="KW-0472">Membrane</keyword>
<dbReference type="InterPro" id="IPR036457">
    <property type="entry name" value="PPM-type-like_dom_sf"/>
</dbReference>
<dbReference type="PANTHER" id="PTHR13832">
    <property type="entry name" value="PROTEIN PHOSPHATASE 2C"/>
    <property type="match status" value="1"/>
</dbReference>
<keyword evidence="5" id="KW-1185">Reference proteome</keyword>
<dbReference type="HOGENOM" id="CLU_034545_4_0_0"/>
<feature type="transmembrane region" description="Helical" evidence="2">
    <location>
        <begin position="318"/>
        <end position="340"/>
    </location>
</feature>
<dbReference type="GO" id="GO:0004722">
    <property type="term" value="F:protein serine/threonine phosphatase activity"/>
    <property type="evidence" value="ECO:0007669"/>
    <property type="project" value="InterPro"/>
</dbReference>
<sequence>MKLRHSARTDVGRTRDHNEDDFGVGEGAGVAQHGELLVVCDGMGGHAAGEVASRLGVETILSAYYSDNSPDRVDVLRRAFERANERIHAEGRGAMGTTGVAALFYKGMLHVANVGDSRAYLIRNDDICQISRDHSLVGEQVAAGVITADQAKSSYYRNVITRALGYQPEVQVDLFHLPLQVGDTIVLCSDGLHGLVSDEEIGAIARSMPLADAVDRLIDLANERGGTDNITTIIAHVDELDNAATFADLSDAARTTVEFPAPTTAATIEFPATASLTPAVAEPATIRTAPLPVAPPPAPPPVAAPDPRDTPAPRRMHWIGATLATVLFTGLVFVTLFVAYPSVLAPGQESPALPETSPTAAPTQAPPTATLPPPTQPPTEAPAILPVATETPVPTASPAPTTTPSPVATGTPTPTVAPAITATPGASPSTPIATATRTPIPLTLPTRTP</sequence>
<protein>
    <submittedName>
        <fullName evidence="4">Protein serine/threonine phosphatase</fullName>
    </submittedName>
</protein>
<dbReference type="SUPFAM" id="SSF81606">
    <property type="entry name" value="PP2C-like"/>
    <property type="match status" value="1"/>
</dbReference>
<dbReference type="SMART" id="SM00331">
    <property type="entry name" value="PP2C_SIG"/>
    <property type="match status" value="1"/>
</dbReference>
<feature type="compositionally biased region" description="Low complexity" evidence="1">
    <location>
        <begin position="354"/>
        <end position="368"/>
    </location>
</feature>
<evidence type="ECO:0000259" key="3">
    <source>
        <dbReference type="PROSITE" id="PS51746"/>
    </source>
</evidence>
<evidence type="ECO:0000313" key="5">
    <source>
        <dbReference type="Proteomes" id="UP000000263"/>
    </source>
</evidence>
<feature type="region of interest" description="Disordered" evidence="1">
    <location>
        <begin position="289"/>
        <end position="311"/>
    </location>
</feature>
<dbReference type="KEGG" id="rca:Rcas_0099"/>
<dbReference type="PROSITE" id="PS51746">
    <property type="entry name" value="PPM_2"/>
    <property type="match status" value="1"/>
</dbReference>
<dbReference type="eggNOG" id="COG3147">
    <property type="taxonomic scope" value="Bacteria"/>
</dbReference>
<dbReference type="CDD" id="cd00143">
    <property type="entry name" value="PP2Cc"/>
    <property type="match status" value="1"/>
</dbReference>
<dbReference type="RefSeq" id="WP_011997640.1">
    <property type="nucleotide sequence ID" value="NC_009767.1"/>
</dbReference>
<feature type="domain" description="PPM-type phosphatase" evidence="3">
    <location>
        <begin position="4"/>
        <end position="237"/>
    </location>
</feature>
<dbReference type="SMART" id="SM00332">
    <property type="entry name" value="PP2Cc"/>
    <property type="match status" value="1"/>
</dbReference>
<reference evidence="4 5" key="1">
    <citation type="submission" date="2007-08" db="EMBL/GenBank/DDBJ databases">
        <title>Complete sequence of Roseiflexus castenholzii DSM 13941.</title>
        <authorList>
            <consortium name="US DOE Joint Genome Institute"/>
            <person name="Copeland A."/>
            <person name="Lucas S."/>
            <person name="Lapidus A."/>
            <person name="Barry K."/>
            <person name="Glavina del Rio T."/>
            <person name="Dalin E."/>
            <person name="Tice H."/>
            <person name="Pitluck S."/>
            <person name="Thompson L.S."/>
            <person name="Brettin T."/>
            <person name="Bruce D."/>
            <person name="Detter J.C."/>
            <person name="Han C."/>
            <person name="Tapia R."/>
            <person name="Schmutz J."/>
            <person name="Larimer F."/>
            <person name="Land M."/>
            <person name="Hauser L."/>
            <person name="Kyrpides N."/>
            <person name="Mikhailova N."/>
            <person name="Bryant D.A."/>
            <person name="Hanada S."/>
            <person name="Tsukatani Y."/>
            <person name="Richardson P."/>
        </authorList>
    </citation>
    <scope>NUCLEOTIDE SEQUENCE [LARGE SCALE GENOMIC DNA]</scope>
    <source>
        <strain evidence="5">DSM 13941 / HLO8</strain>
    </source>
</reference>
<feature type="region of interest" description="Disordered" evidence="1">
    <location>
        <begin position="348"/>
        <end position="449"/>
    </location>
</feature>
<dbReference type="InterPro" id="IPR015655">
    <property type="entry name" value="PP2C"/>
</dbReference>
<keyword evidence="2" id="KW-0812">Transmembrane</keyword>
<dbReference type="Gene3D" id="3.60.40.10">
    <property type="entry name" value="PPM-type phosphatase domain"/>
    <property type="match status" value="1"/>
</dbReference>
<evidence type="ECO:0000256" key="2">
    <source>
        <dbReference type="SAM" id="Phobius"/>
    </source>
</evidence>